<evidence type="ECO:0000313" key="2">
    <source>
        <dbReference type="EMBL" id="MCC9642754.1"/>
    </source>
</evidence>
<comment type="caution">
    <text evidence="2">The sequence shown here is derived from an EMBL/GenBank/DDBJ whole genome shotgun (WGS) entry which is preliminary data.</text>
</comment>
<dbReference type="InterPro" id="IPR022742">
    <property type="entry name" value="Hydrolase_4"/>
</dbReference>
<feature type="domain" description="Serine aminopeptidase S33" evidence="1">
    <location>
        <begin position="32"/>
        <end position="266"/>
    </location>
</feature>
<reference evidence="2" key="1">
    <citation type="submission" date="2021-11" db="EMBL/GenBank/DDBJ databases">
        <title>Genome sequence.</title>
        <authorList>
            <person name="Sun Q."/>
        </authorList>
    </citation>
    <scope>NUCLEOTIDE SEQUENCE</scope>
    <source>
        <strain evidence="2">JC740</strain>
    </source>
</reference>
<dbReference type="SUPFAM" id="SSF53474">
    <property type="entry name" value="alpha/beta-Hydrolases"/>
    <property type="match status" value="1"/>
</dbReference>
<dbReference type="InterPro" id="IPR029058">
    <property type="entry name" value="AB_hydrolase_fold"/>
</dbReference>
<dbReference type="RefSeq" id="WP_230273684.1">
    <property type="nucleotide sequence ID" value="NZ_JAJKFW010000022.1"/>
</dbReference>
<name>A0ABS8NGS3_9BACT</name>
<keyword evidence="2" id="KW-0378">Hydrolase</keyword>
<evidence type="ECO:0000313" key="3">
    <source>
        <dbReference type="Proteomes" id="UP001430306"/>
    </source>
</evidence>
<dbReference type="Gene3D" id="3.40.50.1820">
    <property type="entry name" value="alpha/beta hydrolase"/>
    <property type="match status" value="1"/>
</dbReference>
<organism evidence="2 3">
    <name type="scientific">Rhodopirellula halodulae</name>
    <dbReference type="NCBI Taxonomy" id="2894198"/>
    <lineage>
        <taxon>Bacteria</taxon>
        <taxon>Pseudomonadati</taxon>
        <taxon>Planctomycetota</taxon>
        <taxon>Planctomycetia</taxon>
        <taxon>Pirellulales</taxon>
        <taxon>Pirellulaceae</taxon>
        <taxon>Rhodopirellula</taxon>
    </lineage>
</organism>
<dbReference type="InterPro" id="IPR051044">
    <property type="entry name" value="MAG_DAG_Lipase"/>
</dbReference>
<sequence>MSLHADSQRGRIEMVDGDDGALLMSRRWAVGKPRARVVFVHGIVSHSGWYLASCDALANASVDVRFLDRRGSGGNPDRRGDVSDWRLWIDDLVCFLESQPRDVPLVLGGISWGGKLAAVLAAERPDLLDGLALICPGIHAAQFPSPAKYAILGGLARAGLARLRVPIPLKDPSLFTGVQRWQEFIRKDSLTLRKVSVRFALEDRKLTRRARAIAEKISVPSWLVLAGKDRIVDNEETRAWFDRTAGVHREVTCYDNAAHTFEFEPDPRTYFRDLVGWVTRLGESAGD</sequence>
<gene>
    <name evidence="2" type="ORF">LOC71_10755</name>
</gene>
<dbReference type="GO" id="GO:0016787">
    <property type="term" value="F:hydrolase activity"/>
    <property type="evidence" value="ECO:0007669"/>
    <property type="project" value="UniProtKB-KW"/>
</dbReference>
<dbReference type="Pfam" id="PF12146">
    <property type="entry name" value="Hydrolase_4"/>
    <property type="match status" value="1"/>
</dbReference>
<evidence type="ECO:0000259" key="1">
    <source>
        <dbReference type="Pfam" id="PF12146"/>
    </source>
</evidence>
<keyword evidence="3" id="KW-1185">Reference proteome</keyword>
<dbReference type="PANTHER" id="PTHR11614">
    <property type="entry name" value="PHOSPHOLIPASE-RELATED"/>
    <property type="match status" value="1"/>
</dbReference>
<accession>A0ABS8NGS3</accession>
<protein>
    <submittedName>
        <fullName evidence="2">Alpha/beta hydrolase</fullName>
    </submittedName>
</protein>
<proteinExistence type="predicted"/>
<dbReference type="Proteomes" id="UP001430306">
    <property type="component" value="Unassembled WGS sequence"/>
</dbReference>
<dbReference type="EMBL" id="JAJKFW010000022">
    <property type="protein sequence ID" value="MCC9642754.1"/>
    <property type="molecule type" value="Genomic_DNA"/>
</dbReference>